<keyword evidence="3" id="KW-1185">Reference proteome</keyword>
<dbReference type="OrthoDB" id="10462872at2759"/>
<proteinExistence type="predicted"/>
<dbReference type="AlphaFoldDB" id="A0A9W7G2Y5"/>
<dbReference type="EMBL" id="BRYA01000832">
    <property type="protein sequence ID" value="GMI33735.1"/>
    <property type="molecule type" value="Genomic_DNA"/>
</dbReference>
<dbReference type="Proteomes" id="UP001165065">
    <property type="component" value="Unassembled WGS sequence"/>
</dbReference>
<keyword evidence="1" id="KW-0812">Transmembrane</keyword>
<evidence type="ECO:0000313" key="2">
    <source>
        <dbReference type="EMBL" id="GMI33735.1"/>
    </source>
</evidence>
<gene>
    <name evidence="2" type="ORF">TrCOL_g11845</name>
</gene>
<sequence length="357" mass="39472">MRDDKGKDAEAFSGLSIAHVASAPVVHAQPVQAHPAPSYSVPPQYGAPVSAYGAPPSYGAQPVQQHQIPQYEPSYSAPPTYLQPISNVPLSNNSYGAPPTNLQPMPVPISNLPLSNNNATHRPMNFAAVVGNRSEAAKNREFQSRMCMPCCLIFFALVFFISGASLSAAMEEELDEAKALEPEKDFQDLGLSCKTARIFEKSQNVEVCVDEGQDSCRRYETTCEDIYQLYITWEGDSNVSSEYFVDEVNAIRPGAYKVCSENAPKDLEWNIKNWVVGQDLRCWKPTDEETMAEDMHDAYHCPNDECLKINDPADDVDDHIEQIKILITVSGGIMLLGILMFIIAVCCCCRVCVGKRY</sequence>
<reference evidence="3" key="1">
    <citation type="journal article" date="2023" name="Commun. Biol.">
        <title>Genome analysis of Parmales, the sister group of diatoms, reveals the evolutionary specialization of diatoms from phago-mixotrophs to photoautotrophs.</title>
        <authorList>
            <person name="Ban H."/>
            <person name="Sato S."/>
            <person name="Yoshikawa S."/>
            <person name="Yamada K."/>
            <person name="Nakamura Y."/>
            <person name="Ichinomiya M."/>
            <person name="Sato N."/>
            <person name="Blanc-Mathieu R."/>
            <person name="Endo H."/>
            <person name="Kuwata A."/>
            <person name="Ogata H."/>
        </authorList>
    </citation>
    <scope>NUCLEOTIDE SEQUENCE [LARGE SCALE GENOMIC DNA]</scope>
</reference>
<organism evidence="2 3">
    <name type="scientific">Triparma columacea</name>
    <dbReference type="NCBI Taxonomy" id="722753"/>
    <lineage>
        <taxon>Eukaryota</taxon>
        <taxon>Sar</taxon>
        <taxon>Stramenopiles</taxon>
        <taxon>Ochrophyta</taxon>
        <taxon>Bolidophyceae</taxon>
        <taxon>Parmales</taxon>
        <taxon>Triparmaceae</taxon>
        <taxon>Triparma</taxon>
    </lineage>
</organism>
<feature type="transmembrane region" description="Helical" evidence="1">
    <location>
        <begin position="146"/>
        <end position="170"/>
    </location>
</feature>
<protein>
    <submittedName>
        <fullName evidence="2">Uncharacterized protein</fullName>
    </submittedName>
</protein>
<keyword evidence="1" id="KW-0472">Membrane</keyword>
<feature type="transmembrane region" description="Helical" evidence="1">
    <location>
        <begin position="325"/>
        <end position="353"/>
    </location>
</feature>
<name>A0A9W7G2Y5_9STRA</name>
<accession>A0A9W7G2Y5</accession>
<dbReference type="SUPFAM" id="SSF81995">
    <property type="entry name" value="beta-sandwich domain of Sec23/24"/>
    <property type="match status" value="1"/>
</dbReference>
<keyword evidence="1" id="KW-1133">Transmembrane helix</keyword>
<evidence type="ECO:0000256" key="1">
    <source>
        <dbReference type="SAM" id="Phobius"/>
    </source>
</evidence>
<comment type="caution">
    <text evidence="2">The sequence shown here is derived from an EMBL/GenBank/DDBJ whole genome shotgun (WGS) entry which is preliminary data.</text>
</comment>
<evidence type="ECO:0000313" key="3">
    <source>
        <dbReference type="Proteomes" id="UP001165065"/>
    </source>
</evidence>